<keyword evidence="2" id="KW-1185">Reference proteome</keyword>
<proteinExistence type="predicted"/>
<gene>
    <name evidence="1" type="ORF">PPGU16_36220</name>
</gene>
<reference evidence="1 2" key="1">
    <citation type="journal article" date="2020" name="Genes (Basel)">
        <title>Genomic Comparison of Insect Gut Symbionts from Divergent Burkholderia Subclades.</title>
        <authorList>
            <person name="Takeshita K."/>
            <person name="Kikuchi Y."/>
        </authorList>
    </citation>
    <scope>NUCLEOTIDE SEQUENCE [LARGE SCALE GENOMIC DNA]</scope>
    <source>
        <strain evidence="1 2">PGU16</strain>
    </source>
</reference>
<dbReference type="Proteomes" id="UP000510888">
    <property type="component" value="Chromosome 2"/>
</dbReference>
<accession>A0A7I8BQ07</accession>
<organism evidence="1 2">
    <name type="scientific">Paraburkholderia largidicola</name>
    <dbReference type="NCBI Taxonomy" id="3014751"/>
    <lineage>
        <taxon>Bacteria</taxon>
        <taxon>Pseudomonadati</taxon>
        <taxon>Pseudomonadota</taxon>
        <taxon>Betaproteobacteria</taxon>
        <taxon>Burkholderiales</taxon>
        <taxon>Burkholderiaceae</taxon>
        <taxon>Paraburkholderia</taxon>
    </lineage>
</organism>
<protein>
    <submittedName>
        <fullName evidence="1">Uncharacterized protein</fullName>
    </submittedName>
</protein>
<evidence type="ECO:0000313" key="1">
    <source>
        <dbReference type="EMBL" id="BCF90555.1"/>
    </source>
</evidence>
<sequence length="129" mass="14175">MLHTATSLLVPVANASNERLTRFEYPYSGQRQRLACAAKVANCVQVVAPQRVALLSETPTVLHSPECGAYGAKAYTQFATCAAVGYLARRAETRVREVGEAYRENVGNEREPGRCRLKRKTLRGPSGKH</sequence>
<dbReference type="KEGG" id="plad:PPGU16_36220"/>
<name>A0A7I8BQ07_9BURK</name>
<dbReference type="AlphaFoldDB" id="A0A7I8BQ07"/>
<dbReference type="EMBL" id="AP023175">
    <property type="protein sequence ID" value="BCF90555.1"/>
    <property type="molecule type" value="Genomic_DNA"/>
</dbReference>
<evidence type="ECO:0000313" key="2">
    <source>
        <dbReference type="Proteomes" id="UP000510888"/>
    </source>
</evidence>